<dbReference type="AlphaFoldDB" id="A0AAX4JT19"/>
<feature type="compositionally biased region" description="Low complexity" evidence="2">
    <location>
        <begin position="1"/>
        <end position="13"/>
    </location>
</feature>
<keyword evidence="5" id="KW-1185">Reference proteome</keyword>
<dbReference type="InterPro" id="IPR000757">
    <property type="entry name" value="Beta-glucanase-like"/>
</dbReference>
<name>A0AAX4JT19_9TREE</name>
<feature type="compositionally biased region" description="Polar residues" evidence="2">
    <location>
        <begin position="313"/>
        <end position="342"/>
    </location>
</feature>
<dbReference type="PANTHER" id="PTHR10963">
    <property type="entry name" value="GLYCOSYL HYDROLASE-RELATED"/>
    <property type="match status" value="1"/>
</dbReference>
<dbReference type="InterPro" id="IPR013320">
    <property type="entry name" value="ConA-like_dom_sf"/>
</dbReference>
<feature type="compositionally biased region" description="Polar residues" evidence="2">
    <location>
        <begin position="253"/>
        <end position="280"/>
    </location>
</feature>
<dbReference type="Gene3D" id="2.60.120.200">
    <property type="match status" value="1"/>
</dbReference>
<feature type="compositionally biased region" description="Polar residues" evidence="2">
    <location>
        <begin position="80"/>
        <end position="107"/>
    </location>
</feature>
<proteinExistence type="inferred from homology"/>
<sequence>MGDDNNNNNNNLNTRSSFSQSHQNNNTEEEQSPKSFSPPILSPSDNPSTESNPIQNQQQSTTTFQPPIIRKQSIGGGDYSPTSQSTSRLDNSPSIPDYTMSSSNGSTPPDVRNEHELEQLDLARSTASRLGLPFQRPSLGSTPSSEPLINSDDISPSTNVVGNPFNNNLTVNNTYQQSSQHNPFGGGSSGGSSRSSSSISDRSPIAPKIRINDMPNSPPSDDVNKVPSPPAIPDVSSASGSSSSGGGVGVGQIFNSSPFSKTSPLRNSINSIPPSPTTKRSSAGSAGVVSASGVELNSAKNNIAARRAMRMKQAQSQDQSRGGNGNKYSNYTQPNKNASLNRKAFQSTRLKGEIYKPWLEQKDPALRWARWITIGSIVLGFAIAAVICWDGYRSVPSLGKVTNVINENFASGSIDSSIFQHEVRLDGYGYGSFQWTTSDAKNSYVKDGTLYIVPTLTSDDIGEDAITNGHTVNLTADGTCTSTNVSQCVAVSNSSQLTVINPVKTARLITKNSHSIKYGKVEVKAKFPSGDWLWPRISMLPVNNTYGAWPRSGQINILGGRGNNASYDARGVDYAQSDLHWGPTADLDRQYLTWGYREQRRTYYSQQYHTFGLEWNDKFMWTYIDSRVSQVISYRFNKESFWTRGKFPTTYTNNTEVIKLINPWLSSQENVAPFDQPFYLMIDLAVGSQDGWFPDGTGGKPWIDQSGSAMSDFWLAKNKWWDASWNKKGSKAEDKAFAIQSVKMWSKA</sequence>
<accession>A0AAX4JT19</accession>
<organism evidence="4 5">
    <name type="scientific">Kwoniella dendrophila CBS 6074</name>
    <dbReference type="NCBI Taxonomy" id="1295534"/>
    <lineage>
        <taxon>Eukaryota</taxon>
        <taxon>Fungi</taxon>
        <taxon>Dikarya</taxon>
        <taxon>Basidiomycota</taxon>
        <taxon>Agaricomycotina</taxon>
        <taxon>Tremellomycetes</taxon>
        <taxon>Tremellales</taxon>
        <taxon>Cryptococcaceae</taxon>
        <taxon>Kwoniella</taxon>
    </lineage>
</organism>
<dbReference type="Proteomes" id="UP001355207">
    <property type="component" value="Chromosome 4"/>
</dbReference>
<comment type="similarity">
    <text evidence="1">Belongs to the glycosyl hydrolase 16 family.</text>
</comment>
<evidence type="ECO:0000313" key="4">
    <source>
        <dbReference type="EMBL" id="WWC88556.1"/>
    </source>
</evidence>
<dbReference type="GO" id="GO:0005975">
    <property type="term" value="P:carbohydrate metabolic process"/>
    <property type="evidence" value="ECO:0007669"/>
    <property type="project" value="InterPro"/>
</dbReference>
<feature type="compositionally biased region" description="Polar residues" evidence="2">
    <location>
        <begin position="138"/>
        <end position="161"/>
    </location>
</feature>
<evidence type="ECO:0000256" key="1">
    <source>
        <dbReference type="ARBA" id="ARBA00006865"/>
    </source>
</evidence>
<dbReference type="EMBL" id="CP144101">
    <property type="protein sequence ID" value="WWC88556.1"/>
    <property type="molecule type" value="Genomic_DNA"/>
</dbReference>
<gene>
    <name evidence="4" type="ORF">L201_003467</name>
</gene>
<dbReference type="RefSeq" id="XP_066075319.1">
    <property type="nucleotide sequence ID" value="XM_066219222.1"/>
</dbReference>
<feature type="compositionally biased region" description="Polar residues" evidence="2">
    <location>
        <begin position="14"/>
        <end position="26"/>
    </location>
</feature>
<feature type="domain" description="GH16" evidence="3">
    <location>
        <begin position="446"/>
        <end position="723"/>
    </location>
</feature>
<dbReference type="GeneID" id="91094137"/>
<dbReference type="SUPFAM" id="SSF49899">
    <property type="entry name" value="Concanavalin A-like lectins/glucanases"/>
    <property type="match status" value="1"/>
</dbReference>
<feature type="region of interest" description="Disordered" evidence="2">
    <location>
        <begin position="1"/>
        <end position="112"/>
    </location>
</feature>
<evidence type="ECO:0000256" key="2">
    <source>
        <dbReference type="SAM" id="MobiDB-lite"/>
    </source>
</evidence>
<evidence type="ECO:0000259" key="3">
    <source>
        <dbReference type="PROSITE" id="PS51762"/>
    </source>
</evidence>
<reference evidence="4 5" key="1">
    <citation type="submission" date="2024-01" db="EMBL/GenBank/DDBJ databases">
        <title>Comparative genomics of Cryptococcus and Kwoniella reveals pathogenesis evolution and contrasting modes of karyotype evolution via chromosome fusion or intercentromeric recombination.</title>
        <authorList>
            <person name="Coelho M.A."/>
            <person name="David-Palma M."/>
            <person name="Shea T."/>
            <person name="Bowers K."/>
            <person name="McGinley-Smith S."/>
            <person name="Mohammad A.W."/>
            <person name="Gnirke A."/>
            <person name="Yurkov A.M."/>
            <person name="Nowrousian M."/>
            <person name="Sun S."/>
            <person name="Cuomo C.A."/>
            <person name="Heitman J."/>
        </authorList>
    </citation>
    <scope>NUCLEOTIDE SEQUENCE [LARGE SCALE GENOMIC DNA]</scope>
    <source>
        <strain evidence="4 5">CBS 6074</strain>
    </source>
</reference>
<feature type="region of interest" description="Disordered" evidence="2">
    <location>
        <begin position="307"/>
        <end position="342"/>
    </location>
</feature>
<feature type="region of interest" description="Disordered" evidence="2">
    <location>
        <begin position="132"/>
        <end position="286"/>
    </location>
</feature>
<dbReference type="PANTHER" id="PTHR10963:SF55">
    <property type="entry name" value="GLYCOSIDE HYDROLASE FAMILY 16 PROTEIN"/>
    <property type="match status" value="1"/>
</dbReference>
<evidence type="ECO:0000313" key="5">
    <source>
        <dbReference type="Proteomes" id="UP001355207"/>
    </source>
</evidence>
<feature type="compositionally biased region" description="Low complexity" evidence="2">
    <location>
        <begin position="191"/>
        <end position="203"/>
    </location>
</feature>
<dbReference type="GO" id="GO:0004553">
    <property type="term" value="F:hydrolase activity, hydrolyzing O-glycosyl compounds"/>
    <property type="evidence" value="ECO:0007669"/>
    <property type="project" value="InterPro"/>
</dbReference>
<dbReference type="PROSITE" id="PS51762">
    <property type="entry name" value="GH16_2"/>
    <property type="match status" value="1"/>
</dbReference>
<protein>
    <recommendedName>
        <fullName evidence="3">GH16 domain-containing protein</fullName>
    </recommendedName>
</protein>
<feature type="compositionally biased region" description="Low complexity" evidence="2">
    <location>
        <begin position="163"/>
        <end position="173"/>
    </location>
</feature>
<dbReference type="InterPro" id="IPR050546">
    <property type="entry name" value="Glycosyl_Hydrlase_16"/>
</dbReference>
<feature type="compositionally biased region" description="Polar residues" evidence="2">
    <location>
        <begin position="43"/>
        <end position="65"/>
    </location>
</feature>